<reference evidence="2" key="1">
    <citation type="journal article" date="2020" name="Nat. Commun.">
        <title>Genome assembly of wild tea tree DASZ reveals pedigree and selection history of tea varieties.</title>
        <authorList>
            <person name="Zhang W."/>
            <person name="Zhang Y."/>
            <person name="Qiu H."/>
            <person name="Guo Y."/>
            <person name="Wan H."/>
            <person name="Zhang X."/>
            <person name="Scossa F."/>
            <person name="Alseekh S."/>
            <person name="Zhang Q."/>
            <person name="Wang P."/>
            <person name="Xu L."/>
            <person name="Schmidt M.H."/>
            <person name="Jia X."/>
            <person name="Li D."/>
            <person name="Zhu A."/>
            <person name="Guo F."/>
            <person name="Chen W."/>
            <person name="Ni D."/>
            <person name="Usadel B."/>
            <person name="Fernie A.R."/>
            <person name="Wen W."/>
        </authorList>
    </citation>
    <scope>NUCLEOTIDE SEQUENCE [LARGE SCALE GENOMIC DNA]</scope>
    <source>
        <strain evidence="2">cv. G240</strain>
    </source>
</reference>
<evidence type="ECO:0000313" key="2">
    <source>
        <dbReference type="Proteomes" id="UP000593564"/>
    </source>
</evidence>
<dbReference type="InterPro" id="IPR056852">
    <property type="entry name" value="AK17A/B"/>
</dbReference>
<dbReference type="PANTHER" id="PTHR12484">
    <property type="entry name" value="B-LYMPHOCYTE ANTIGEN-RELATED"/>
    <property type="match status" value="1"/>
</dbReference>
<keyword evidence="2" id="KW-1185">Reference proteome</keyword>
<accession>A0A7J7HK96</accession>
<reference evidence="1 2" key="2">
    <citation type="submission" date="2020-07" db="EMBL/GenBank/DDBJ databases">
        <title>Genome assembly of wild tea tree DASZ reveals pedigree and selection history of tea varieties.</title>
        <authorList>
            <person name="Zhang W."/>
        </authorList>
    </citation>
    <scope>NUCLEOTIDE SEQUENCE [LARGE SCALE GENOMIC DNA]</scope>
    <source>
        <strain evidence="2">cv. G240</strain>
        <tissue evidence="1">Leaf</tissue>
    </source>
</reference>
<gene>
    <name evidence="1" type="ORF">HYC85_011207</name>
</gene>
<proteinExistence type="predicted"/>
<evidence type="ECO:0000313" key="1">
    <source>
        <dbReference type="EMBL" id="KAF5953263.1"/>
    </source>
</evidence>
<name>A0A7J7HK96_CAMSI</name>
<dbReference type="EMBL" id="JACBKZ010000004">
    <property type="protein sequence ID" value="KAF5953263.1"/>
    <property type="molecule type" value="Genomic_DNA"/>
</dbReference>
<comment type="caution">
    <text evidence="1">The sequence shown here is derived from an EMBL/GenBank/DDBJ whole genome shotgun (WGS) entry which is preliminary data.</text>
</comment>
<dbReference type="Proteomes" id="UP000593564">
    <property type="component" value="Unassembled WGS sequence"/>
</dbReference>
<dbReference type="Pfam" id="PF25015">
    <property type="entry name" value="RBD_AKAP-17A"/>
    <property type="match status" value="1"/>
</dbReference>
<dbReference type="PANTHER" id="PTHR12484:SF4">
    <property type="entry name" value="A-KINASE ANCHOR PROTEIN 17A"/>
    <property type="match status" value="1"/>
</dbReference>
<organism evidence="1 2">
    <name type="scientific">Camellia sinensis</name>
    <name type="common">Tea plant</name>
    <name type="synonym">Thea sinensis</name>
    <dbReference type="NCBI Taxonomy" id="4442"/>
    <lineage>
        <taxon>Eukaryota</taxon>
        <taxon>Viridiplantae</taxon>
        <taxon>Streptophyta</taxon>
        <taxon>Embryophyta</taxon>
        <taxon>Tracheophyta</taxon>
        <taxon>Spermatophyta</taxon>
        <taxon>Magnoliopsida</taxon>
        <taxon>eudicotyledons</taxon>
        <taxon>Gunneridae</taxon>
        <taxon>Pentapetalae</taxon>
        <taxon>asterids</taxon>
        <taxon>Ericales</taxon>
        <taxon>Theaceae</taxon>
        <taxon>Camellia</taxon>
    </lineage>
</organism>
<protein>
    <submittedName>
        <fullName evidence="1">Uncharacterized protein</fullName>
    </submittedName>
</protein>
<sequence>MSLNILISFGEEYHTPSLAPHSPLCRPLRQAPRRVPSLTDFLKSSFSLTIPEDDIVVRRFKDLKKRKCDDPVAHGALFIRDLGFLSKFSRSEILHGIDGEDDVKELREEVSGLGKIGVKFRLAVSVPKSDDFGMTKEWEELNAIFKRWEPDTIVLKGVPRRWFAEPRVSSKPSMLVTHTIFSTFGKISSGIVGEQFIKKIRRVLVSPLERQFDAQAGFCCCLSARAAVRMLEHEFPSLSILVVCRKFWESVSGARADLWTLEREPVSDARAGCYTLERTCFYISP</sequence>
<dbReference type="AlphaFoldDB" id="A0A7J7HK96"/>